<evidence type="ECO:0000313" key="3">
    <source>
        <dbReference type="Proteomes" id="UP000184063"/>
    </source>
</evidence>
<evidence type="ECO:0000313" key="2">
    <source>
        <dbReference type="EMBL" id="OJZ79741.1"/>
    </source>
</evidence>
<accession>A0A1M3SZ36</accession>
<sequence>MLGLLRLNYGLCVHALKPTLGSITFPLSITRYTSFHGPRRQIREWPIRRLCQSIQLRKDNRDILLERFYNPYQETDLSTTTTLGKNHPQHYNPRARQF</sequence>
<dbReference type="AlphaFoldDB" id="A0A1M3SZ36"/>
<reference evidence="3" key="1">
    <citation type="journal article" date="2017" name="Genome Biol.">
        <title>Comparative genomics reveals high biological diversity and specific adaptations in the industrially and medically important fungal genus Aspergillus.</title>
        <authorList>
            <person name="de Vries R.P."/>
            <person name="Riley R."/>
            <person name="Wiebenga A."/>
            <person name="Aguilar-Osorio G."/>
            <person name="Amillis S."/>
            <person name="Uchima C.A."/>
            <person name="Anderluh G."/>
            <person name="Asadollahi M."/>
            <person name="Askin M."/>
            <person name="Barry K."/>
            <person name="Battaglia E."/>
            <person name="Bayram O."/>
            <person name="Benocci T."/>
            <person name="Braus-Stromeyer S.A."/>
            <person name="Caldana C."/>
            <person name="Canovas D."/>
            <person name="Cerqueira G.C."/>
            <person name="Chen F."/>
            <person name="Chen W."/>
            <person name="Choi C."/>
            <person name="Clum A."/>
            <person name="Dos Santos R.A."/>
            <person name="Damasio A.R."/>
            <person name="Diallinas G."/>
            <person name="Emri T."/>
            <person name="Fekete E."/>
            <person name="Flipphi M."/>
            <person name="Freyberg S."/>
            <person name="Gallo A."/>
            <person name="Gournas C."/>
            <person name="Habgood R."/>
            <person name="Hainaut M."/>
            <person name="Harispe M.L."/>
            <person name="Henrissat B."/>
            <person name="Hilden K.S."/>
            <person name="Hope R."/>
            <person name="Hossain A."/>
            <person name="Karabika E."/>
            <person name="Karaffa L."/>
            <person name="Karanyi Z."/>
            <person name="Krasevec N."/>
            <person name="Kuo A."/>
            <person name="Kusch H."/>
            <person name="LaButti K."/>
            <person name="Lagendijk E.L."/>
            <person name="Lapidus A."/>
            <person name="Levasseur A."/>
            <person name="Lindquist E."/>
            <person name="Lipzen A."/>
            <person name="Logrieco A.F."/>
            <person name="MacCabe A."/>
            <person name="Maekelae M.R."/>
            <person name="Malavazi I."/>
            <person name="Melin P."/>
            <person name="Meyer V."/>
            <person name="Mielnichuk N."/>
            <person name="Miskei M."/>
            <person name="Molnar A.P."/>
            <person name="Mule G."/>
            <person name="Ngan C.Y."/>
            <person name="Orejas M."/>
            <person name="Orosz E."/>
            <person name="Ouedraogo J.P."/>
            <person name="Overkamp K.M."/>
            <person name="Park H.-S."/>
            <person name="Perrone G."/>
            <person name="Piumi F."/>
            <person name="Punt P.J."/>
            <person name="Ram A.F."/>
            <person name="Ramon A."/>
            <person name="Rauscher S."/>
            <person name="Record E."/>
            <person name="Riano-Pachon D.M."/>
            <person name="Robert V."/>
            <person name="Roehrig J."/>
            <person name="Ruller R."/>
            <person name="Salamov A."/>
            <person name="Salih N.S."/>
            <person name="Samson R.A."/>
            <person name="Sandor E."/>
            <person name="Sanguinetti M."/>
            <person name="Schuetze T."/>
            <person name="Sepcic K."/>
            <person name="Shelest E."/>
            <person name="Sherlock G."/>
            <person name="Sophianopoulou V."/>
            <person name="Squina F.M."/>
            <person name="Sun H."/>
            <person name="Susca A."/>
            <person name="Todd R.B."/>
            <person name="Tsang A."/>
            <person name="Unkles S.E."/>
            <person name="van de Wiele N."/>
            <person name="van Rossen-Uffink D."/>
            <person name="Oliveira J.V."/>
            <person name="Vesth T.C."/>
            <person name="Visser J."/>
            <person name="Yu J.-H."/>
            <person name="Zhou M."/>
            <person name="Andersen M.R."/>
            <person name="Archer D.B."/>
            <person name="Baker S.E."/>
            <person name="Benoit I."/>
            <person name="Brakhage A.A."/>
            <person name="Braus G.H."/>
            <person name="Fischer R."/>
            <person name="Frisvad J.C."/>
            <person name="Goldman G.H."/>
            <person name="Houbraken J."/>
            <person name="Oakley B."/>
            <person name="Pocsi I."/>
            <person name="Scazzocchio C."/>
            <person name="Seiboth B."/>
            <person name="vanKuyk P.A."/>
            <person name="Wortman J."/>
            <person name="Dyer P.S."/>
            <person name="Grigoriev I.V."/>
        </authorList>
    </citation>
    <scope>NUCLEOTIDE SEQUENCE [LARGE SCALE GENOMIC DNA]</scope>
    <source>
        <strain evidence="3">CBS 106.47</strain>
    </source>
</reference>
<name>A0A1M3SZ36_ASPLC</name>
<dbReference type="VEuPathDB" id="FungiDB:ASPFODRAFT_521202"/>
<dbReference type="Proteomes" id="UP000184063">
    <property type="component" value="Unassembled WGS sequence"/>
</dbReference>
<feature type="region of interest" description="Disordered" evidence="1">
    <location>
        <begin position="79"/>
        <end position="98"/>
    </location>
</feature>
<dbReference type="EMBL" id="KV878273">
    <property type="protein sequence ID" value="OJZ79741.1"/>
    <property type="molecule type" value="Genomic_DNA"/>
</dbReference>
<organism evidence="2 3">
    <name type="scientific">Aspergillus luchuensis (strain CBS 106.47)</name>
    <dbReference type="NCBI Taxonomy" id="1137211"/>
    <lineage>
        <taxon>Eukaryota</taxon>
        <taxon>Fungi</taxon>
        <taxon>Dikarya</taxon>
        <taxon>Ascomycota</taxon>
        <taxon>Pezizomycotina</taxon>
        <taxon>Eurotiomycetes</taxon>
        <taxon>Eurotiomycetidae</taxon>
        <taxon>Eurotiales</taxon>
        <taxon>Aspergillaceae</taxon>
        <taxon>Aspergillus</taxon>
        <taxon>Aspergillus subgen. Circumdati</taxon>
    </lineage>
</organism>
<protein>
    <submittedName>
        <fullName evidence="2">Uncharacterized protein</fullName>
    </submittedName>
</protein>
<gene>
    <name evidence="2" type="ORF">ASPFODRAFT_521202</name>
</gene>
<evidence type="ECO:0000256" key="1">
    <source>
        <dbReference type="SAM" id="MobiDB-lite"/>
    </source>
</evidence>
<proteinExistence type="predicted"/>